<dbReference type="GO" id="GO:0050152">
    <property type="term" value="F:omega-amidase activity"/>
    <property type="evidence" value="ECO:0007669"/>
    <property type="project" value="UniProtKB-EC"/>
</dbReference>
<dbReference type="PROSITE" id="PS01227">
    <property type="entry name" value="UPF0012"/>
    <property type="match status" value="1"/>
</dbReference>
<protein>
    <recommendedName>
        <fullName evidence="4">omega-amidase</fullName>
        <ecNumber evidence="4">3.5.1.3</ecNumber>
    </recommendedName>
    <alternativeName>
        <fullName evidence="5">Nitrilase homolog 2</fullName>
    </alternativeName>
</protein>
<comment type="similarity">
    <text evidence="1">Belongs to the carbon-nitrogen hydrolase superfamily. NIT1/NIT2 family.</text>
</comment>
<name>A0A6J8DUF3_MYTCO</name>
<dbReference type="PANTHER" id="PTHR23088:SF30">
    <property type="entry name" value="OMEGA-AMIDASE NIT2"/>
    <property type="match status" value="1"/>
</dbReference>
<dbReference type="GO" id="GO:0006107">
    <property type="term" value="P:oxaloacetate metabolic process"/>
    <property type="evidence" value="ECO:0007669"/>
    <property type="project" value="TreeGrafter"/>
</dbReference>
<dbReference type="InterPro" id="IPR001110">
    <property type="entry name" value="UPF0012_CS"/>
</dbReference>
<dbReference type="InterPro" id="IPR036526">
    <property type="entry name" value="C-N_Hydrolase_sf"/>
</dbReference>
<dbReference type="PANTHER" id="PTHR23088">
    <property type="entry name" value="NITRILASE-RELATED"/>
    <property type="match status" value="1"/>
</dbReference>
<evidence type="ECO:0000313" key="9">
    <source>
        <dbReference type="Proteomes" id="UP000507470"/>
    </source>
</evidence>
<reference evidence="8 9" key="1">
    <citation type="submission" date="2020-06" db="EMBL/GenBank/DDBJ databases">
        <authorList>
            <person name="Li R."/>
            <person name="Bekaert M."/>
        </authorList>
    </citation>
    <scope>NUCLEOTIDE SEQUENCE [LARGE SCALE GENOMIC DNA]</scope>
    <source>
        <strain evidence="9">wild</strain>
    </source>
</reference>
<evidence type="ECO:0000256" key="1">
    <source>
        <dbReference type="ARBA" id="ARBA00010613"/>
    </source>
</evidence>
<dbReference type="AlphaFoldDB" id="A0A6J8DUF3"/>
<dbReference type="Proteomes" id="UP000507470">
    <property type="component" value="Unassembled WGS sequence"/>
</dbReference>
<evidence type="ECO:0000256" key="3">
    <source>
        <dbReference type="ARBA" id="ARBA00036637"/>
    </source>
</evidence>
<feature type="domain" description="CN hydrolase" evidence="7">
    <location>
        <begin position="3"/>
        <end position="247"/>
    </location>
</feature>
<dbReference type="InterPro" id="IPR045254">
    <property type="entry name" value="Nit1/2_C-N_Hydrolase"/>
</dbReference>
<gene>
    <name evidence="8" type="ORF">MCOR_44773</name>
</gene>
<sequence length="275" mass="30713">MAFRLALVQLAVSASKADNLQNAARLIKQASQNGAKVVALPECFNSPYGTSYFKDYAERIPGQSTEVLSKAAKENNIFLIGGSIPEEDNGKLYNTCTVYNPEGNMVAKHRKVHLFDIDVPGKICFKESETLSPGKEFTTFDTPFCKIGIGICYDIRFPELAYIYSDLGCKLLVYPGAFNMTTGPAHWELLQRSRAIDNQVYVASVSPARDEKATYIAWGHTTVVSPWGEVVATTEHEETIVYYNINPDYVDEVRSQIPIRSQKRSDLYKLTKVSE</sequence>
<dbReference type="FunFam" id="3.60.110.10:FF:000002">
    <property type="entry name" value="Nitrilase family member 2"/>
    <property type="match status" value="1"/>
</dbReference>
<dbReference type="OrthoDB" id="10250282at2759"/>
<dbReference type="Pfam" id="PF00795">
    <property type="entry name" value="CN_hydrolase"/>
    <property type="match status" value="1"/>
</dbReference>
<comment type="catalytic activity">
    <reaction evidence="3">
        <text>2-oxoglutaramate + H2O = 2-oxoglutarate + NH4(+)</text>
        <dbReference type="Rhea" id="RHEA:32963"/>
        <dbReference type="ChEBI" id="CHEBI:15377"/>
        <dbReference type="ChEBI" id="CHEBI:16769"/>
        <dbReference type="ChEBI" id="CHEBI:16810"/>
        <dbReference type="ChEBI" id="CHEBI:28938"/>
        <dbReference type="EC" id="3.5.1.3"/>
    </reaction>
    <physiologicalReaction direction="left-to-right" evidence="3">
        <dbReference type="Rhea" id="RHEA:32964"/>
    </physiologicalReaction>
</comment>
<dbReference type="EMBL" id="CACVKT020007904">
    <property type="protein sequence ID" value="CAC5411719.1"/>
    <property type="molecule type" value="Genomic_DNA"/>
</dbReference>
<evidence type="ECO:0000256" key="6">
    <source>
        <dbReference type="ARBA" id="ARBA00048745"/>
    </source>
</evidence>
<keyword evidence="2 8" id="KW-0378">Hydrolase</keyword>
<evidence type="ECO:0000256" key="2">
    <source>
        <dbReference type="ARBA" id="ARBA00022801"/>
    </source>
</evidence>
<accession>A0A6J8DUF3</accession>
<evidence type="ECO:0000313" key="8">
    <source>
        <dbReference type="EMBL" id="CAC5411719.1"/>
    </source>
</evidence>
<keyword evidence="9" id="KW-1185">Reference proteome</keyword>
<dbReference type="GO" id="GO:0005739">
    <property type="term" value="C:mitochondrion"/>
    <property type="evidence" value="ECO:0007669"/>
    <property type="project" value="TreeGrafter"/>
</dbReference>
<dbReference type="CDD" id="cd07572">
    <property type="entry name" value="nit"/>
    <property type="match status" value="1"/>
</dbReference>
<dbReference type="SUPFAM" id="SSF56317">
    <property type="entry name" value="Carbon-nitrogen hydrolase"/>
    <property type="match status" value="1"/>
</dbReference>
<evidence type="ECO:0000256" key="4">
    <source>
        <dbReference type="ARBA" id="ARBA00039118"/>
    </source>
</evidence>
<proteinExistence type="inferred from homology"/>
<dbReference type="GO" id="GO:0006528">
    <property type="term" value="P:asparagine metabolic process"/>
    <property type="evidence" value="ECO:0007669"/>
    <property type="project" value="TreeGrafter"/>
</dbReference>
<dbReference type="GO" id="GO:0006541">
    <property type="term" value="P:glutamine metabolic process"/>
    <property type="evidence" value="ECO:0007669"/>
    <property type="project" value="TreeGrafter"/>
</dbReference>
<evidence type="ECO:0000259" key="7">
    <source>
        <dbReference type="PROSITE" id="PS50263"/>
    </source>
</evidence>
<dbReference type="Gene3D" id="3.60.110.10">
    <property type="entry name" value="Carbon-nitrogen hydrolase"/>
    <property type="match status" value="1"/>
</dbReference>
<organism evidence="8 9">
    <name type="scientific">Mytilus coruscus</name>
    <name type="common">Sea mussel</name>
    <dbReference type="NCBI Taxonomy" id="42192"/>
    <lineage>
        <taxon>Eukaryota</taxon>
        <taxon>Metazoa</taxon>
        <taxon>Spiralia</taxon>
        <taxon>Lophotrochozoa</taxon>
        <taxon>Mollusca</taxon>
        <taxon>Bivalvia</taxon>
        <taxon>Autobranchia</taxon>
        <taxon>Pteriomorphia</taxon>
        <taxon>Mytilida</taxon>
        <taxon>Mytiloidea</taxon>
        <taxon>Mytilidae</taxon>
        <taxon>Mytilinae</taxon>
        <taxon>Mytilus</taxon>
    </lineage>
</organism>
<evidence type="ECO:0000256" key="5">
    <source>
        <dbReference type="ARBA" id="ARBA00041576"/>
    </source>
</evidence>
<dbReference type="EC" id="3.5.1.3" evidence="4"/>
<dbReference type="InterPro" id="IPR003010">
    <property type="entry name" value="C-N_Hydrolase"/>
</dbReference>
<dbReference type="PROSITE" id="PS50263">
    <property type="entry name" value="CN_HYDROLASE"/>
    <property type="match status" value="1"/>
</dbReference>
<comment type="catalytic activity">
    <reaction evidence="6">
        <text>2-oxosuccinamate + H2O = oxaloacetate + NH4(+)</text>
        <dbReference type="Rhea" id="RHEA:59412"/>
        <dbReference type="ChEBI" id="CHEBI:15377"/>
        <dbReference type="ChEBI" id="CHEBI:16452"/>
        <dbReference type="ChEBI" id="CHEBI:28938"/>
        <dbReference type="ChEBI" id="CHEBI:57735"/>
        <dbReference type="EC" id="3.5.1.3"/>
    </reaction>
    <physiologicalReaction direction="left-to-right" evidence="6">
        <dbReference type="Rhea" id="RHEA:59413"/>
    </physiologicalReaction>
</comment>